<feature type="chain" id="PRO_5036230799" evidence="1">
    <location>
        <begin position="30"/>
        <end position="236"/>
    </location>
</feature>
<proteinExistence type="predicted"/>
<accession>A0A816W9N3</accession>
<keyword evidence="1" id="KW-0732">Signal</keyword>
<dbReference type="AlphaFoldDB" id="A0A816W9N3"/>
<dbReference type="EMBL" id="CAJNRE010014731">
    <property type="protein sequence ID" value="CAF2130525.1"/>
    <property type="molecule type" value="Genomic_DNA"/>
</dbReference>
<name>A0A816W9N3_9BILA</name>
<evidence type="ECO:0000313" key="2">
    <source>
        <dbReference type="EMBL" id="CAF2130525.1"/>
    </source>
</evidence>
<reference evidence="2" key="1">
    <citation type="submission" date="2021-02" db="EMBL/GenBank/DDBJ databases">
        <authorList>
            <person name="Nowell W R."/>
        </authorList>
    </citation>
    <scope>NUCLEOTIDE SEQUENCE</scope>
</reference>
<evidence type="ECO:0000256" key="1">
    <source>
        <dbReference type="SAM" id="SignalP"/>
    </source>
</evidence>
<dbReference type="Proteomes" id="UP000663824">
    <property type="component" value="Unassembled WGS sequence"/>
</dbReference>
<gene>
    <name evidence="2" type="ORF">MBJ925_LOCUS27502</name>
    <name evidence="3" type="ORF">SMN809_LOCUS1921</name>
</gene>
<evidence type="ECO:0000313" key="3">
    <source>
        <dbReference type="EMBL" id="CAF3814480.1"/>
    </source>
</evidence>
<evidence type="ECO:0000313" key="4">
    <source>
        <dbReference type="Proteomes" id="UP000663824"/>
    </source>
</evidence>
<dbReference type="EMBL" id="CAJOBI010000320">
    <property type="protein sequence ID" value="CAF3814480.1"/>
    <property type="molecule type" value="Genomic_DNA"/>
</dbReference>
<dbReference type="Proteomes" id="UP000676336">
    <property type="component" value="Unassembled WGS sequence"/>
</dbReference>
<protein>
    <submittedName>
        <fullName evidence="2">Uncharacterized protein</fullName>
    </submittedName>
</protein>
<feature type="signal peptide" evidence="1">
    <location>
        <begin position="1"/>
        <end position="29"/>
    </location>
</feature>
<sequence>MPPNSDIHLLVILLSTLLLIEQLVPVINSDDRLRECRQRITYDEMKHILEYHPCVFVDDADDSISSNSNSYRQRVKRRDTIEHKIHTLNKLINEHRTMIKYLLNTFVNVTLMKNSIYDYHENTGPSLRSWRDITDLICLSVLLGSALHVLILGCRFLLCHRHPPIHYSSNQNIQLKQELQEHKRKQIKQFQIAQHTQWEKCSIHQNNCICPSTLSFLSHDVESYRDDHLLEHDNSL</sequence>
<organism evidence="2 4">
    <name type="scientific">Rotaria magnacalcarata</name>
    <dbReference type="NCBI Taxonomy" id="392030"/>
    <lineage>
        <taxon>Eukaryota</taxon>
        <taxon>Metazoa</taxon>
        <taxon>Spiralia</taxon>
        <taxon>Gnathifera</taxon>
        <taxon>Rotifera</taxon>
        <taxon>Eurotatoria</taxon>
        <taxon>Bdelloidea</taxon>
        <taxon>Philodinida</taxon>
        <taxon>Philodinidae</taxon>
        <taxon>Rotaria</taxon>
    </lineage>
</organism>
<comment type="caution">
    <text evidence="2">The sequence shown here is derived from an EMBL/GenBank/DDBJ whole genome shotgun (WGS) entry which is preliminary data.</text>
</comment>